<evidence type="ECO:0000313" key="6">
    <source>
        <dbReference type="Proteomes" id="UP000192582"/>
    </source>
</evidence>
<dbReference type="InterPro" id="IPR003313">
    <property type="entry name" value="AraC-bd"/>
</dbReference>
<feature type="domain" description="HTH araC/xylS-type" evidence="4">
    <location>
        <begin position="208"/>
        <end position="306"/>
    </location>
</feature>
<evidence type="ECO:0000313" key="5">
    <source>
        <dbReference type="EMBL" id="SMB80226.1"/>
    </source>
</evidence>
<proteinExistence type="predicted"/>
<dbReference type="InterPro" id="IPR014710">
    <property type="entry name" value="RmlC-like_jellyroll"/>
</dbReference>
<dbReference type="InterPro" id="IPR009057">
    <property type="entry name" value="Homeodomain-like_sf"/>
</dbReference>
<keyword evidence="1" id="KW-0805">Transcription regulation</keyword>
<dbReference type="Pfam" id="PF12833">
    <property type="entry name" value="HTH_18"/>
    <property type="match status" value="1"/>
</dbReference>
<organism evidence="5 6">
    <name type="scientific">Deinococcus hopiensis KR-140</name>
    <dbReference type="NCBI Taxonomy" id="695939"/>
    <lineage>
        <taxon>Bacteria</taxon>
        <taxon>Thermotogati</taxon>
        <taxon>Deinococcota</taxon>
        <taxon>Deinococci</taxon>
        <taxon>Deinococcales</taxon>
        <taxon>Deinococcaceae</taxon>
        <taxon>Deinococcus</taxon>
    </lineage>
</organism>
<evidence type="ECO:0000256" key="2">
    <source>
        <dbReference type="ARBA" id="ARBA00023125"/>
    </source>
</evidence>
<dbReference type="SUPFAM" id="SSF51215">
    <property type="entry name" value="Regulatory protein AraC"/>
    <property type="match status" value="1"/>
</dbReference>
<dbReference type="AlphaFoldDB" id="A0A1W1UGK8"/>
<sequence length="310" mass="34213">MIAAGGGGRDVRISPSRGDATLGAVKAPPAIQYVPLRNRTLPLVVEPITVPTSAPGQVFRPHRHDFQELLWLESGTGVHSIDGRMIEFRPPSVSVITRGQVHAFQQTQDLQGFVVSFTEELFAAPGEHAPHQLVFNYAPGDQAFTLGEDLHGQGVTLLRLMLAEYGRAEVTGDLSLLRPLLEALLALVGRAAREASRVGPAQEWRDLPRFLALLERDFVRQQGVEHYAQAMNVSARHLSRLTHATLGKNAKQVIQDRRILEARRLLSFTDMSVKEVAVRLGFADPFHFSRAFKAASGVSPQTFRARREPV</sequence>
<protein>
    <submittedName>
        <fullName evidence="5">AraC family transcriptional regulator, transcriptional activator of pobA</fullName>
    </submittedName>
</protein>
<dbReference type="GO" id="GO:0003700">
    <property type="term" value="F:DNA-binding transcription factor activity"/>
    <property type="evidence" value="ECO:0007669"/>
    <property type="project" value="InterPro"/>
</dbReference>
<dbReference type="InterPro" id="IPR018062">
    <property type="entry name" value="HTH_AraC-typ_CS"/>
</dbReference>
<accession>A0A1W1UGK8</accession>
<dbReference type="SMART" id="SM00342">
    <property type="entry name" value="HTH_ARAC"/>
    <property type="match status" value="1"/>
</dbReference>
<dbReference type="InterPro" id="IPR020449">
    <property type="entry name" value="Tscrpt_reg_AraC-type_HTH"/>
</dbReference>
<dbReference type="InterPro" id="IPR018060">
    <property type="entry name" value="HTH_AraC"/>
</dbReference>
<reference evidence="5 6" key="1">
    <citation type="submission" date="2017-04" db="EMBL/GenBank/DDBJ databases">
        <authorList>
            <person name="Afonso C.L."/>
            <person name="Miller P.J."/>
            <person name="Scott M.A."/>
            <person name="Spackman E."/>
            <person name="Goraichik I."/>
            <person name="Dimitrov K.M."/>
            <person name="Suarez D.L."/>
            <person name="Swayne D.E."/>
        </authorList>
    </citation>
    <scope>NUCLEOTIDE SEQUENCE [LARGE SCALE GENOMIC DNA]</scope>
    <source>
        <strain evidence="5 6">KR-140</strain>
    </source>
</reference>
<dbReference type="Gene3D" id="2.60.120.10">
    <property type="entry name" value="Jelly Rolls"/>
    <property type="match status" value="1"/>
</dbReference>
<dbReference type="PRINTS" id="PR00032">
    <property type="entry name" value="HTHARAC"/>
</dbReference>
<keyword evidence="2" id="KW-0238">DNA-binding</keyword>
<gene>
    <name evidence="5" type="ORF">SAMN00790413_05452</name>
</gene>
<keyword evidence="6" id="KW-1185">Reference proteome</keyword>
<dbReference type="PANTHER" id="PTHR43280:SF32">
    <property type="entry name" value="TRANSCRIPTIONAL REGULATORY PROTEIN"/>
    <property type="match status" value="1"/>
</dbReference>
<dbReference type="PROSITE" id="PS00041">
    <property type="entry name" value="HTH_ARAC_FAMILY_1"/>
    <property type="match status" value="1"/>
</dbReference>
<evidence type="ECO:0000256" key="1">
    <source>
        <dbReference type="ARBA" id="ARBA00023015"/>
    </source>
</evidence>
<keyword evidence="3" id="KW-0804">Transcription</keyword>
<dbReference type="OrthoDB" id="506156at2"/>
<dbReference type="InterPro" id="IPR037923">
    <property type="entry name" value="HTH-like"/>
</dbReference>
<dbReference type="Pfam" id="PF02311">
    <property type="entry name" value="AraC_binding"/>
    <property type="match status" value="1"/>
</dbReference>
<dbReference type="Gene3D" id="1.10.10.60">
    <property type="entry name" value="Homeodomain-like"/>
    <property type="match status" value="1"/>
</dbReference>
<dbReference type="STRING" id="695939.SAMN00790413_05452"/>
<dbReference type="SUPFAM" id="SSF46689">
    <property type="entry name" value="Homeodomain-like"/>
    <property type="match status" value="1"/>
</dbReference>
<name>A0A1W1UGK8_9DEIO</name>
<dbReference type="PANTHER" id="PTHR43280">
    <property type="entry name" value="ARAC-FAMILY TRANSCRIPTIONAL REGULATOR"/>
    <property type="match status" value="1"/>
</dbReference>
<evidence type="ECO:0000259" key="4">
    <source>
        <dbReference type="PROSITE" id="PS01124"/>
    </source>
</evidence>
<evidence type="ECO:0000256" key="3">
    <source>
        <dbReference type="ARBA" id="ARBA00023163"/>
    </source>
</evidence>
<dbReference type="EMBL" id="FWWU01000004">
    <property type="protein sequence ID" value="SMB80226.1"/>
    <property type="molecule type" value="Genomic_DNA"/>
</dbReference>
<dbReference type="Proteomes" id="UP000192582">
    <property type="component" value="Unassembled WGS sequence"/>
</dbReference>
<dbReference type="GO" id="GO:0043565">
    <property type="term" value="F:sequence-specific DNA binding"/>
    <property type="evidence" value="ECO:0007669"/>
    <property type="project" value="InterPro"/>
</dbReference>
<dbReference type="PROSITE" id="PS01124">
    <property type="entry name" value="HTH_ARAC_FAMILY_2"/>
    <property type="match status" value="1"/>
</dbReference>